<comment type="similarity">
    <text evidence="1">Belongs to the isochorismatase family.</text>
</comment>
<feature type="domain" description="Isochorismatase-like" evidence="4">
    <location>
        <begin position="56"/>
        <end position="224"/>
    </location>
</feature>
<protein>
    <recommendedName>
        <fullName evidence="4">Isochorismatase-like domain-containing protein</fullName>
    </recommendedName>
</protein>
<keyword evidence="3" id="KW-0732">Signal</keyword>
<accession>A0A3M6X9R3</accession>
<dbReference type="PANTHER" id="PTHR43540:SF1">
    <property type="entry name" value="ISOCHORISMATASE HYDROLASE"/>
    <property type="match status" value="1"/>
</dbReference>
<dbReference type="GO" id="GO:0016787">
    <property type="term" value="F:hydrolase activity"/>
    <property type="evidence" value="ECO:0007669"/>
    <property type="project" value="UniProtKB-KW"/>
</dbReference>
<dbReference type="InterPro" id="IPR036380">
    <property type="entry name" value="Isochorismatase-like_sf"/>
</dbReference>
<dbReference type="Gene3D" id="3.40.50.850">
    <property type="entry name" value="Isochorismatase-like"/>
    <property type="match status" value="1"/>
</dbReference>
<reference evidence="7 8" key="1">
    <citation type="journal article" date="2018" name="BMC Genomics">
        <title>Genomic evidence for intraspecific hybridization in a clonal and extremely halotolerant yeast.</title>
        <authorList>
            <person name="Gostincar C."/>
            <person name="Stajich J.E."/>
            <person name="Zupancic J."/>
            <person name="Zalar P."/>
            <person name="Gunde-Cimerman N."/>
        </authorList>
    </citation>
    <scope>NUCLEOTIDE SEQUENCE [LARGE SCALE GENOMIC DNA]</scope>
    <source>
        <strain evidence="6 8">EXF-6654</strain>
        <strain evidence="5 7">EXF-6656</strain>
    </source>
</reference>
<dbReference type="Proteomes" id="UP000281245">
    <property type="component" value="Unassembled WGS sequence"/>
</dbReference>
<comment type="caution">
    <text evidence="5">The sequence shown here is derived from an EMBL/GenBank/DDBJ whole genome shotgun (WGS) entry which is preliminary data.</text>
</comment>
<dbReference type="InterPro" id="IPR050272">
    <property type="entry name" value="Isochorismatase-like_hydrls"/>
</dbReference>
<dbReference type="AlphaFoldDB" id="A0A3M6X9R3"/>
<evidence type="ECO:0000256" key="2">
    <source>
        <dbReference type="ARBA" id="ARBA00022801"/>
    </source>
</evidence>
<evidence type="ECO:0000313" key="6">
    <source>
        <dbReference type="EMBL" id="RMY16785.1"/>
    </source>
</evidence>
<proteinExistence type="inferred from homology"/>
<evidence type="ECO:0000313" key="8">
    <source>
        <dbReference type="Proteomes" id="UP000282582"/>
    </source>
</evidence>
<evidence type="ECO:0000256" key="3">
    <source>
        <dbReference type="SAM" id="SignalP"/>
    </source>
</evidence>
<evidence type="ECO:0000313" key="5">
    <source>
        <dbReference type="EMBL" id="RMX87451.1"/>
    </source>
</evidence>
<evidence type="ECO:0000313" key="7">
    <source>
        <dbReference type="Proteomes" id="UP000281245"/>
    </source>
</evidence>
<dbReference type="OrthoDB" id="1739143at2759"/>
<evidence type="ECO:0000259" key="4">
    <source>
        <dbReference type="Pfam" id="PF00857"/>
    </source>
</evidence>
<dbReference type="VEuPathDB" id="FungiDB:BTJ68_02093"/>
<gene>
    <name evidence="6" type="ORF">D0868_00137</name>
    <name evidence="5" type="ORF">D0869_02351</name>
</gene>
<keyword evidence="2" id="KW-0378">Hydrolase</keyword>
<dbReference type="EMBL" id="QWIJ01000115">
    <property type="protein sequence ID" value="RMX87451.1"/>
    <property type="molecule type" value="Genomic_DNA"/>
</dbReference>
<organism evidence="5 7">
    <name type="scientific">Hortaea werneckii</name>
    <name type="common">Black yeast</name>
    <name type="synonym">Cladosporium werneckii</name>
    <dbReference type="NCBI Taxonomy" id="91943"/>
    <lineage>
        <taxon>Eukaryota</taxon>
        <taxon>Fungi</taxon>
        <taxon>Dikarya</taxon>
        <taxon>Ascomycota</taxon>
        <taxon>Pezizomycotina</taxon>
        <taxon>Dothideomycetes</taxon>
        <taxon>Dothideomycetidae</taxon>
        <taxon>Mycosphaerellales</taxon>
        <taxon>Teratosphaeriaceae</taxon>
        <taxon>Hortaea</taxon>
    </lineage>
</organism>
<dbReference type="InterPro" id="IPR000868">
    <property type="entry name" value="Isochorismatase-like_dom"/>
</dbReference>
<feature type="chain" id="PRO_5033798517" description="Isochorismatase-like domain-containing protein" evidence="3">
    <location>
        <begin position="23"/>
        <end position="253"/>
    </location>
</feature>
<name>A0A3M6X9R3_HORWE</name>
<dbReference type="SUPFAM" id="SSF52499">
    <property type="entry name" value="Isochorismatase-like hydrolases"/>
    <property type="match status" value="1"/>
</dbReference>
<sequence>MRTAALTTALLSAALTPINTLAQSSGKPGYTCFPDCVPSTLNSTQAANLTFGRHYAVLNLDLINALIDPIASTPEAQTWINATSCWIDAVHAQQPPPLSIWTRIYFTNPSQPELGPSTPFRQIGGALGASNDSNTFIYPAFNVDEAAGDAVLAKTRYYAGFGNSLEEILRAQQIDTVILSGIRTTGVIVNTAYRLFNLDYNVYIIANNTIETPPDDPAINYNLLAGALPKVPVNVITLDQALAALERSGPAVY</sequence>
<feature type="signal peptide" evidence="3">
    <location>
        <begin position="1"/>
        <end position="22"/>
    </location>
</feature>
<dbReference type="Proteomes" id="UP000282582">
    <property type="component" value="Unassembled WGS sequence"/>
</dbReference>
<dbReference type="Pfam" id="PF00857">
    <property type="entry name" value="Isochorismatase"/>
    <property type="match status" value="1"/>
</dbReference>
<dbReference type="PANTHER" id="PTHR43540">
    <property type="entry name" value="PEROXYUREIDOACRYLATE/UREIDOACRYLATE AMIDOHYDROLASE-RELATED"/>
    <property type="match status" value="1"/>
</dbReference>
<dbReference type="EMBL" id="QWIK01000003">
    <property type="protein sequence ID" value="RMY16785.1"/>
    <property type="molecule type" value="Genomic_DNA"/>
</dbReference>
<evidence type="ECO:0000256" key="1">
    <source>
        <dbReference type="ARBA" id="ARBA00006336"/>
    </source>
</evidence>